<feature type="transmembrane region" description="Helical" evidence="1">
    <location>
        <begin position="37"/>
        <end position="58"/>
    </location>
</feature>
<comment type="caution">
    <text evidence="3">The sequence shown here is derived from an EMBL/GenBank/DDBJ whole genome shotgun (WGS) entry which is preliminary data.</text>
</comment>
<dbReference type="InterPro" id="IPR007896">
    <property type="entry name" value="BTP_bacteria"/>
</dbReference>
<keyword evidence="1" id="KW-1133">Transmembrane helix</keyword>
<evidence type="ECO:0000313" key="4">
    <source>
        <dbReference type="Proteomes" id="UP001645859"/>
    </source>
</evidence>
<dbReference type="NCBIfam" id="NF033664">
    <property type="entry name" value="PACE_transport"/>
    <property type="match status" value="1"/>
</dbReference>
<organism evidence="3 4">
    <name type="scientific">Leucobacter chromiireducens subsp. solipictus</name>
    <dbReference type="NCBI Taxonomy" id="398235"/>
    <lineage>
        <taxon>Bacteria</taxon>
        <taxon>Bacillati</taxon>
        <taxon>Actinomycetota</taxon>
        <taxon>Actinomycetes</taxon>
        <taxon>Micrococcales</taxon>
        <taxon>Microbacteriaceae</taxon>
        <taxon>Leucobacter</taxon>
    </lineage>
</organism>
<feature type="domain" description="Chlorhexidine efflux transporter" evidence="2">
    <location>
        <begin position="70"/>
        <end position="131"/>
    </location>
</feature>
<protein>
    <submittedName>
        <fullName evidence="3">PACE efflux transporter</fullName>
    </submittedName>
</protein>
<dbReference type="InterPro" id="IPR058208">
    <property type="entry name" value="PACE"/>
</dbReference>
<dbReference type="Pfam" id="PF05232">
    <property type="entry name" value="BTP"/>
    <property type="match status" value="2"/>
</dbReference>
<dbReference type="EMBL" id="QYAC01000004">
    <property type="protein sequence ID" value="MBL3679275.1"/>
    <property type="molecule type" value="Genomic_DNA"/>
</dbReference>
<evidence type="ECO:0000256" key="1">
    <source>
        <dbReference type="SAM" id="Phobius"/>
    </source>
</evidence>
<gene>
    <name evidence="3" type="ORF">D3230_08175</name>
</gene>
<feature type="transmembrane region" description="Helical" evidence="1">
    <location>
        <begin position="12"/>
        <end position="31"/>
    </location>
</feature>
<sequence length="146" mass="15581">MSAIVRRIIYVVSYEALAILFITLGLLALGHGGGGSGLVAVASSTVALMWNFVCTSLFEAWEKRQASQTRTVPRRIAHALGFEGGLVVFLIPVLSWILGISLLDAFVLELGILAFFFVYTFVFAWAFDLVLPPASASGRSGVGEGA</sequence>
<feature type="domain" description="Chlorhexidine efflux transporter" evidence="2">
    <location>
        <begin position="4"/>
        <end position="64"/>
    </location>
</feature>
<keyword evidence="4" id="KW-1185">Reference proteome</keyword>
<dbReference type="RefSeq" id="WP_202344556.1">
    <property type="nucleotide sequence ID" value="NZ_BAAAPI010000015.1"/>
</dbReference>
<evidence type="ECO:0000313" key="3">
    <source>
        <dbReference type="EMBL" id="MBL3679275.1"/>
    </source>
</evidence>
<accession>A0ABS1SFE7</accession>
<reference evidence="3 4" key="1">
    <citation type="submission" date="2018-09" db="EMBL/GenBank/DDBJ databases">
        <title>Comparative genomics of Leucobacter spp.</title>
        <authorList>
            <person name="Reis A.C."/>
            <person name="Kolvenbach B.A."/>
            <person name="Corvini P.F.X."/>
            <person name="Nunes O.C."/>
        </authorList>
    </citation>
    <scope>NUCLEOTIDE SEQUENCE [LARGE SCALE GENOMIC DNA]</scope>
    <source>
        <strain evidence="3 4">TAN 31504</strain>
    </source>
</reference>
<evidence type="ECO:0000259" key="2">
    <source>
        <dbReference type="Pfam" id="PF05232"/>
    </source>
</evidence>
<keyword evidence="1" id="KW-0472">Membrane</keyword>
<feature type="transmembrane region" description="Helical" evidence="1">
    <location>
        <begin position="79"/>
        <end position="98"/>
    </location>
</feature>
<keyword evidence="1" id="KW-0812">Transmembrane</keyword>
<feature type="transmembrane region" description="Helical" evidence="1">
    <location>
        <begin position="110"/>
        <end position="131"/>
    </location>
</feature>
<name>A0ABS1SFE7_9MICO</name>
<dbReference type="Proteomes" id="UP001645859">
    <property type="component" value="Unassembled WGS sequence"/>
</dbReference>
<proteinExistence type="predicted"/>